<dbReference type="PANTHER" id="PTHR19139:SF284">
    <property type="entry name" value="AQUAPORIN"/>
    <property type="match status" value="1"/>
</dbReference>
<dbReference type="InterPro" id="IPR023271">
    <property type="entry name" value="Aquaporin-like"/>
</dbReference>
<evidence type="ECO:0000256" key="5">
    <source>
        <dbReference type="RuleBase" id="RU000477"/>
    </source>
</evidence>
<keyword evidence="2 5" id="KW-0812">Transmembrane</keyword>
<keyword evidence="5" id="KW-0813">Transport</keyword>
<evidence type="ECO:0000256" key="6">
    <source>
        <dbReference type="SAM" id="Phobius"/>
    </source>
</evidence>
<feature type="transmembrane region" description="Helical" evidence="6">
    <location>
        <begin position="105"/>
        <end position="127"/>
    </location>
</feature>
<comment type="similarity">
    <text evidence="5">Belongs to the MIP/aquaporin (TC 1.A.8) family.</text>
</comment>
<dbReference type="PANTHER" id="PTHR19139">
    <property type="entry name" value="AQUAPORIN TRANSPORTER"/>
    <property type="match status" value="1"/>
</dbReference>
<dbReference type="InterPro" id="IPR000425">
    <property type="entry name" value="MIP"/>
</dbReference>
<evidence type="ECO:0000256" key="4">
    <source>
        <dbReference type="ARBA" id="ARBA00023136"/>
    </source>
</evidence>
<protein>
    <submittedName>
        <fullName evidence="8">Aquaporin</fullName>
    </submittedName>
</protein>
<sequence>MSSKYENFPDHDSSGRNTFNMIVRDRRMIFQDFIRPCFAELMATALFVFLGTMPVLGMSVNRVAIANGMTITMVVIAFSPVSGCHINPVVTLALYLCGEIPTIRALCYVLTQLLGGMLGSMLLRSFLTEELFTLLKAGSQNFAPGVTVPQAFLCETTLTFMLIYVILTALMPEPGRHPLFLGPICIGFAVVIAVLAGSHVSGPSLNPARSFGPAVIASFYNMGSEVWDNHYVYWVGPISGTLLATLFFRLVYMSIHSCVSVV</sequence>
<keyword evidence="7" id="KW-1185">Reference proteome</keyword>
<name>A0ABM1A098_APLCA</name>
<comment type="subcellular location">
    <subcellularLocation>
        <location evidence="1">Membrane</location>
        <topology evidence="1">Multi-pass membrane protein</topology>
    </subcellularLocation>
</comment>
<dbReference type="GeneID" id="101853788"/>
<reference evidence="8" key="1">
    <citation type="submission" date="2025-08" db="UniProtKB">
        <authorList>
            <consortium name="RefSeq"/>
        </authorList>
    </citation>
    <scope>IDENTIFICATION</scope>
</reference>
<evidence type="ECO:0000313" key="7">
    <source>
        <dbReference type="Proteomes" id="UP000694888"/>
    </source>
</evidence>
<evidence type="ECO:0000256" key="2">
    <source>
        <dbReference type="ARBA" id="ARBA00022692"/>
    </source>
</evidence>
<feature type="transmembrane region" description="Helical" evidence="6">
    <location>
        <begin position="231"/>
        <end position="252"/>
    </location>
</feature>
<dbReference type="Pfam" id="PF00230">
    <property type="entry name" value="MIP"/>
    <property type="match status" value="1"/>
</dbReference>
<feature type="transmembrane region" description="Helical" evidence="6">
    <location>
        <begin position="147"/>
        <end position="167"/>
    </location>
</feature>
<feature type="transmembrane region" description="Helical" evidence="6">
    <location>
        <begin position="179"/>
        <end position="200"/>
    </location>
</feature>
<gene>
    <name evidence="8" type="primary">LOC101853788</name>
</gene>
<dbReference type="RefSeq" id="XP_012938203.1">
    <property type="nucleotide sequence ID" value="XM_013082749.2"/>
</dbReference>
<dbReference type="SUPFAM" id="SSF81338">
    <property type="entry name" value="Aquaporin-like"/>
    <property type="match status" value="1"/>
</dbReference>
<dbReference type="Gene3D" id="1.20.1080.10">
    <property type="entry name" value="Glycerol uptake facilitator protein"/>
    <property type="match status" value="1"/>
</dbReference>
<evidence type="ECO:0000313" key="8">
    <source>
        <dbReference type="RefSeq" id="XP_012938203.1"/>
    </source>
</evidence>
<keyword evidence="4 6" id="KW-0472">Membrane</keyword>
<evidence type="ECO:0000256" key="3">
    <source>
        <dbReference type="ARBA" id="ARBA00022989"/>
    </source>
</evidence>
<keyword evidence="3 6" id="KW-1133">Transmembrane helix</keyword>
<feature type="transmembrane region" description="Helical" evidence="6">
    <location>
        <begin position="33"/>
        <end position="51"/>
    </location>
</feature>
<feature type="transmembrane region" description="Helical" evidence="6">
    <location>
        <begin position="71"/>
        <end position="98"/>
    </location>
</feature>
<organism evidence="7 8">
    <name type="scientific">Aplysia californica</name>
    <name type="common">California sea hare</name>
    <dbReference type="NCBI Taxonomy" id="6500"/>
    <lineage>
        <taxon>Eukaryota</taxon>
        <taxon>Metazoa</taxon>
        <taxon>Spiralia</taxon>
        <taxon>Lophotrochozoa</taxon>
        <taxon>Mollusca</taxon>
        <taxon>Gastropoda</taxon>
        <taxon>Heterobranchia</taxon>
        <taxon>Euthyneura</taxon>
        <taxon>Tectipleura</taxon>
        <taxon>Aplysiida</taxon>
        <taxon>Aplysioidea</taxon>
        <taxon>Aplysiidae</taxon>
        <taxon>Aplysia</taxon>
    </lineage>
</organism>
<dbReference type="Proteomes" id="UP000694888">
    <property type="component" value="Unplaced"/>
</dbReference>
<dbReference type="PRINTS" id="PR00783">
    <property type="entry name" value="MINTRINSICP"/>
</dbReference>
<accession>A0ABM1A098</accession>
<dbReference type="InterPro" id="IPR034294">
    <property type="entry name" value="Aquaporin_transptr"/>
</dbReference>
<evidence type="ECO:0000256" key="1">
    <source>
        <dbReference type="ARBA" id="ARBA00004141"/>
    </source>
</evidence>
<proteinExistence type="inferred from homology"/>